<dbReference type="Gene3D" id="3.40.50.720">
    <property type="entry name" value="NAD(P)-binding Rossmann-like Domain"/>
    <property type="match status" value="1"/>
</dbReference>
<evidence type="ECO:0000313" key="6">
    <source>
        <dbReference type="EMBL" id="CAE36905.1"/>
    </source>
</evidence>
<dbReference type="FunFam" id="3.40.50.720:FF:000374">
    <property type="entry name" value="3-oxoacyl-(Acyl-carrier-protein) reductase"/>
    <property type="match status" value="1"/>
</dbReference>
<proteinExistence type="inferred from homology"/>
<reference evidence="6 7" key="1">
    <citation type="journal article" date="2003" name="Nat. Genet.">
        <title>Comparative analysis of the genome sequences of Bordetella pertussis, Bordetella parapertussis and Bordetella bronchiseptica.</title>
        <authorList>
            <person name="Parkhill J."/>
            <person name="Sebaihia M."/>
            <person name="Preston A."/>
            <person name="Murphy L.D."/>
            <person name="Thomson N.R."/>
            <person name="Harris D.E."/>
            <person name="Holden M.T.G."/>
            <person name="Churcher C.M."/>
            <person name="Bentley S.D."/>
            <person name="Mungall K.L."/>
            <person name="Cerdeno-Tarraga A.-M."/>
            <person name="Temple L."/>
            <person name="James K.D."/>
            <person name="Harris B."/>
            <person name="Quail M.A."/>
            <person name="Achtman M."/>
            <person name="Atkin R."/>
            <person name="Baker S."/>
            <person name="Basham D."/>
            <person name="Bason N."/>
            <person name="Cherevach I."/>
            <person name="Chillingworth T."/>
            <person name="Collins M."/>
            <person name="Cronin A."/>
            <person name="Davis P."/>
            <person name="Doggett J."/>
            <person name="Feltwell T."/>
            <person name="Goble A."/>
            <person name="Hamlin N."/>
            <person name="Hauser H."/>
            <person name="Holroyd S."/>
            <person name="Jagels K."/>
            <person name="Leather S."/>
            <person name="Moule S."/>
            <person name="Norberczak H."/>
            <person name="O'Neil S."/>
            <person name="Ormond D."/>
            <person name="Price C."/>
            <person name="Rabbinowitsch E."/>
            <person name="Rutter S."/>
            <person name="Sanders M."/>
            <person name="Saunders D."/>
            <person name="Seeger K."/>
            <person name="Sharp S."/>
            <person name="Simmonds M."/>
            <person name="Skelton J."/>
            <person name="Squares R."/>
            <person name="Squares S."/>
            <person name="Stevens K."/>
            <person name="Unwin L."/>
            <person name="Whitehead S."/>
            <person name="Barrell B.G."/>
            <person name="Maskell D.J."/>
        </authorList>
    </citation>
    <scope>NUCLEOTIDE SEQUENCE [LARGE SCALE GENOMIC DNA]</scope>
    <source>
        <strain evidence="6 7">12822 / ATCC BAA-587 / NCTC 13253</strain>
    </source>
</reference>
<dbReference type="PRINTS" id="PR00081">
    <property type="entry name" value="GDHRDH"/>
</dbReference>
<keyword evidence="2" id="KW-0521">NADP</keyword>
<evidence type="ECO:0000259" key="5">
    <source>
        <dbReference type="SMART" id="SM00822"/>
    </source>
</evidence>
<name>Q7W9Z4_BORPA</name>
<gene>
    <name evidence="6" type="ordered locus">BPP1604</name>
</gene>
<dbReference type="PANTHER" id="PTHR43639:SF1">
    <property type="entry name" value="SHORT-CHAIN DEHYDROGENASE_REDUCTASE FAMILY PROTEIN"/>
    <property type="match status" value="1"/>
</dbReference>
<accession>Q7W9Z4</accession>
<evidence type="ECO:0000256" key="1">
    <source>
        <dbReference type="ARBA" id="ARBA00006484"/>
    </source>
</evidence>
<dbReference type="InterPro" id="IPR057326">
    <property type="entry name" value="KR_dom"/>
</dbReference>
<feature type="region of interest" description="Disordered" evidence="4">
    <location>
        <begin position="1"/>
        <end position="25"/>
    </location>
</feature>
<evidence type="ECO:0000313" key="7">
    <source>
        <dbReference type="Proteomes" id="UP000001421"/>
    </source>
</evidence>
<comment type="similarity">
    <text evidence="1">Belongs to the short-chain dehydrogenases/reductases (SDR) family.</text>
</comment>
<sequence length="302" mass="31308">MTGAAPTILPAVPARGDDRPALAGENVPRIEPTPANLATGARSMNQVATQSSLAGRTALVTGASRGIGRAIALALGRCGATVAVHYNAAREQADEVVQAIGAAGGRAWALRADLAHPDGAGALARDLRASLREQTGDEGLDILVNNAGVSLRARLPEVSPQDFDRIIQVNLKTPFFLIQHLLPLLRDGGRIVNVSSMGTRAAYPEMSVYAPAKAGLEALTLLLASDLGARGITVNAVLPGATATDMNTRARDPAMADALARDIALGRVGQPEDIADIVAFLASDQARWITGQRIDATGGQRL</sequence>
<evidence type="ECO:0000256" key="3">
    <source>
        <dbReference type="ARBA" id="ARBA00023002"/>
    </source>
</evidence>
<organism evidence="6 7">
    <name type="scientific">Bordetella parapertussis (strain 12822 / ATCC BAA-587 / NCTC 13253)</name>
    <dbReference type="NCBI Taxonomy" id="257311"/>
    <lineage>
        <taxon>Bacteria</taxon>
        <taxon>Pseudomonadati</taxon>
        <taxon>Pseudomonadota</taxon>
        <taxon>Betaproteobacteria</taxon>
        <taxon>Burkholderiales</taxon>
        <taxon>Alcaligenaceae</taxon>
        <taxon>Bordetella</taxon>
    </lineage>
</organism>
<dbReference type="Proteomes" id="UP000001421">
    <property type="component" value="Chromosome"/>
</dbReference>
<dbReference type="EMBL" id="BX640427">
    <property type="protein sequence ID" value="CAE36905.1"/>
    <property type="molecule type" value="Genomic_DNA"/>
</dbReference>
<dbReference type="AlphaFoldDB" id="Q7W9Z4"/>
<dbReference type="PRINTS" id="PR00080">
    <property type="entry name" value="SDRFAMILY"/>
</dbReference>
<keyword evidence="3" id="KW-0560">Oxidoreductase</keyword>
<dbReference type="PANTHER" id="PTHR43639">
    <property type="entry name" value="OXIDOREDUCTASE, SHORT-CHAIN DEHYDROGENASE/REDUCTASE FAMILY (AFU_ORTHOLOGUE AFUA_5G02870)"/>
    <property type="match status" value="1"/>
</dbReference>
<feature type="domain" description="Ketoreductase" evidence="5">
    <location>
        <begin position="56"/>
        <end position="240"/>
    </location>
</feature>
<evidence type="ECO:0000256" key="2">
    <source>
        <dbReference type="ARBA" id="ARBA00022857"/>
    </source>
</evidence>
<dbReference type="SMART" id="SM00822">
    <property type="entry name" value="PKS_KR"/>
    <property type="match status" value="1"/>
</dbReference>
<dbReference type="KEGG" id="bpa:BPP1604"/>
<dbReference type="InterPro" id="IPR036291">
    <property type="entry name" value="NAD(P)-bd_dom_sf"/>
</dbReference>
<dbReference type="HOGENOM" id="CLU_010194_1_3_4"/>
<dbReference type="Pfam" id="PF13561">
    <property type="entry name" value="adh_short_C2"/>
    <property type="match status" value="1"/>
</dbReference>
<dbReference type="SUPFAM" id="SSF51735">
    <property type="entry name" value="NAD(P)-binding Rossmann-fold domains"/>
    <property type="match status" value="1"/>
</dbReference>
<dbReference type="GO" id="GO:0016491">
    <property type="term" value="F:oxidoreductase activity"/>
    <property type="evidence" value="ECO:0007669"/>
    <property type="project" value="UniProtKB-KW"/>
</dbReference>
<evidence type="ECO:0000256" key="4">
    <source>
        <dbReference type="SAM" id="MobiDB-lite"/>
    </source>
</evidence>
<protein>
    <submittedName>
        <fullName evidence="6">Probable short-chain dehydrogenase</fullName>
    </submittedName>
</protein>
<dbReference type="InterPro" id="IPR002347">
    <property type="entry name" value="SDR_fam"/>
</dbReference>